<reference evidence="1" key="1">
    <citation type="submission" date="2023-03" db="EMBL/GenBank/DDBJ databases">
        <title>Massive genome expansion in bonnet fungi (Mycena s.s.) driven by repeated elements and novel gene families across ecological guilds.</title>
        <authorList>
            <consortium name="Lawrence Berkeley National Laboratory"/>
            <person name="Harder C.B."/>
            <person name="Miyauchi S."/>
            <person name="Viragh M."/>
            <person name="Kuo A."/>
            <person name="Thoen E."/>
            <person name="Andreopoulos B."/>
            <person name="Lu D."/>
            <person name="Skrede I."/>
            <person name="Drula E."/>
            <person name="Henrissat B."/>
            <person name="Morin E."/>
            <person name="Kohler A."/>
            <person name="Barry K."/>
            <person name="LaButti K."/>
            <person name="Morin E."/>
            <person name="Salamov A."/>
            <person name="Lipzen A."/>
            <person name="Mereny Z."/>
            <person name="Hegedus B."/>
            <person name="Baldrian P."/>
            <person name="Stursova M."/>
            <person name="Weitz H."/>
            <person name="Taylor A."/>
            <person name="Grigoriev I.V."/>
            <person name="Nagy L.G."/>
            <person name="Martin F."/>
            <person name="Kauserud H."/>
        </authorList>
    </citation>
    <scope>NUCLEOTIDE SEQUENCE</scope>
    <source>
        <strain evidence="1">CBHHK182m</strain>
    </source>
</reference>
<keyword evidence="2" id="KW-1185">Reference proteome</keyword>
<protein>
    <submittedName>
        <fullName evidence="1">Uncharacterized protein</fullName>
    </submittedName>
</protein>
<evidence type="ECO:0000313" key="2">
    <source>
        <dbReference type="Proteomes" id="UP001215598"/>
    </source>
</evidence>
<comment type="caution">
    <text evidence="1">The sequence shown here is derived from an EMBL/GenBank/DDBJ whole genome shotgun (WGS) entry which is preliminary data.</text>
</comment>
<evidence type="ECO:0000313" key="1">
    <source>
        <dbReference type="EMBL" id="KAJ7716533.1"/>
    </source>
</evidence>
<dbReference type="EMBL" id="JARKIB010000290">
    <property type="protein sequence ID" value="KAJ7716533.1"/>
    <property type="molecule type" value="Genomic_DNA"/>
</dbReference>
<accession>A0AAD7HBF9</accession>
<sequence length="303" mass="33653">MGPAAPPCQKHVNWAGKVRNHSQFCVMRPWSIEELFAGASLQSQPCSGREMVTFLNRFGGSARHVYKDSDAIGGFGIRVNAAARRLNSAMVDQALSRCKPVAVEGDLGHMLLTPLPLDDTDRTRYQQKSPTAYLEGKLLAQLDHDLHVAQRWLCLLNICIGTPGCKAVAAELLHKHHYSLISLGGQWSLHRFHKSTAARSKSASNIWCVENGPPSHVLTADGKMAITRALKSARKSNATKSFKPLTLVDFPLANRPKLTKNHYYRPTDSNFSTFDSFYLDQSTHGLISRPQEVISLTPRKQLR</sequence>
<dbReference type="Proteomes" id="UP001215598">
    <property type="component" value="Unassembled WGS sequence"/>
</dbReference>
<organism evidence="1 2">
    <name type="scientific">Mycena metata</name>
    <dbReference type="NCBI Taxonomy" id="1033252"/>
    <lineage>
        <taxon>Eukaryota</taxon>
        <taxon>Fungi</taxon>
        <taxon>Dikarya</taxon>
        <taxon>Basidiomycota</taxon>
        <taxon>Agaricomycotina</taxon>
        <taxon>Agaricomycetes</taxon>
        <taxon>Agaricomycetidae</taxon>
        <taxon>Agaricales</taxon>
        <taxon>Marasmiineae</taxon>
        <taxon>Mycenaceae</taxon>
        <taxon>Mycena</taxon>
    </lineage>
</organism>
<proteinExistence type="predicted"/>
<gene>
    <name evidence="1" type="ORF">B0H16DRAFT_1613566</name>
</gene>
<dbReference type="AlphaFoldDB" id="A0AAD7HBF9"/>
<name>A0AAD7HBF9_9AGAR</name>